<dbReference type="EMBL" id="QWKX01000005">
    <property type="protein sequence ID" value="RIH79482.1"/>
    <property type="molecule type" value="Genomic_DNA"/>
</dbReference>
<dbReference type="SUPFAM" id="SSF47240">
    <property type="entry name" value="Ferritin-like"/>
    <property type="match status" value="1"/>
</dbReference>
<dbReference type="Proteomes" id="UP000266089">
    <property type="component" value="Unassembled WGS sequence"/>
</dbReference>
<evidence type="ECO:0000313" key="2">
    <source>
        <dbReference type="Proteomes" id="UP000266089"/>
    </source>
</evidence>
<sequence length="297" mass="31038">MNRREMLKQTGLMGTGLVLGGVIGACGTTPGMSQSPNQDVAILNFALNLEYLEAAFYLAAVGRISEIKSIGGTAEIRLPAGFDGTSPVPGLSSDVLEYAQEIAEDELAHVKFLRQALGSAAVDRPVIDLDQAFRAAGNAASNGAITNFNPFANELFFIHGAFVFEDVGVTAYKGAAKLITDKNNVLDPAAGILAVEAYHAGLIRLLLHERKDMMVTPSLTVEQVVQAISNLRGSVGGGKDEGITKMGKANLVAADANAVAYGRTTSEVLKIVYLTGNAGVSMGGFFPMGLNGSIKTT</sequence>
<protein>
    <submittedName>
        <fullName evidence="1">Ferritin-like domain protein</fullName>
    </submittedName>
</protein>
<accession>A0A399EBI6</accession>
<evidence type="ECO:0000313" key="1">
    <source>
        <dbReference type="EMBL" id="RIH79482.1"/>
    </source>
</evidence>
<comment type="caution">
    <text evidence="1">The sequence shown here is derived from an EMBL/GenBank/DDBJ whole genome shotgun (WGS) entry which is preliminary data.</text>
</comment>
<dbReference type="RefSeq" id="WP_063843399.1">
    <property type="nucleotide sequence ID" value="NZ_JBHSXZ010000004.1"/>
</dbReference>
<name>A0A399EBI6_9DEIN</name>
<dbReference type="AlphaFoldDB" id="A0A399EBI6"/>
<organism evidence="1 2">
    <name type="scientific">Meiothermus taiwanensis</name>
    <dbReference type="NCBI Taxonomy" id="172827"/>
    <lineage>
        <taxon>Bacteria</taxon>
        <taxon>Thermotogati</taxon>
        <taxon>Deinococcota</taxon>
        <taxon>Deinococci</taxon>
        <taxon>Thermales</taxon>
        <taxon>Thermaceae</taxon>
        <taxon>Meiothermus</taxon>
    </lineage>
</organism>
<dbReference type="PANTHER" id="PTHR31694">
    <property type="entry name" value="DESICCATION-LIKE PROTEIN"/>
    <property type="match status" value="1"/>
</dbReference>
<dbReference type="PANTHER" id="PTHR31694:SF26">
    <property type="entry name" value="OS05G0151100 PROTEIN"/>
    <property type="match status" value="1"/>
</dbReference>
<proteinExistence type="predicted"/>
<dbReference type="PROSITE" id="PS51257">
    <property type="entry name" value="PROKAR_LIPOPROTEIN"/>
    <property type="match status" value="1"/>
</dbReference>
<dbReference type="OrthoDB" id="954262at2"/>
<gene>
    <name evidence="1" type="ORF">Mcate_00305</name>
</gene>
<dbReference type="InterPro" id="IPR009078">
    <property type="entry name" value="Ferritin-like_SF"/>
</dbReference>
<dbReference type="InterPro" id="IPR052965">
    <property type="entry name" value="Pigment-catalase-like"/>
</dbReference>
<dbReference type="Pfam" id="PF13668">
    <property type="entry name" value="Ferritin_2"/>
    <property type="match status" value="1"/>
</dbReference>
<reference evidence="1 2" key="1">
    <citation type="submission" date="2018-08" db="EMBL/GenBank/DDBJ databases">
        <title>Meiothermus cateniformans JCM 15151 genome sequencing project.</title>
        <authorList>
            <person name="Da Costa M.S."/>
            <person name="Albuquerque L."/>
            <person name="Raposo P."/>
            <person name="Froufe H.J.C."/>
            <person name="Barroso C.S."/>
            <person name="Egas C."/>
        </authorList>
    </citation>
    <scope>NUCLEOTIDE SEQUENCE [LARGE SCALE GENOMIC DNA]</scope>
    <source>
        <strain evidence="1 2">JCM 15151</strain>
    </source>
</reference>